<accession>A0ABD1F5R7</accession>
<dbReference type="SMART" id="SM00176">
    <property type="entry name" value="RAN"/>
    <property type="match status" value="1"/>
</dbReference>
<dbReference type="InterPro" id="IPR027417">
    <property type="entry name" value="P-loop_NTPase"/>
</dbReference>
<dbReference type="PROSITE" id="PS51419">
    <property type="entry name" value="RAB"/>
    <property type="match status" value="1"/>
</dbReference>
<keyword evidence="5" id="KW-1185">Reference proteome</keyword>
<dbReference type="InterPro" id="IPR001806">
    <property type="entry name" value="Small_GTPase"/>
</dbReference>
<dbReference type="NCBIfam" id="TIGR00231">
    <property type="entry name" value="small_GTP"/>
    <property type="match status" value="1"/>
</dbReference>
<proteinExistence type="inferred from homology"/>
<dbReference type="InterPro" id="IPR005225">
    <property type="entry name" value="Small_GTP-bd"/>
</dbReference>
<dbReference type="PANTHER" id="PTHR47981:SF39">
    <property type="entry name" value="RAS-RELATED PROTEIN RAB"/>
    <property type="match status" value="1"/>
</dbReference>
<organism evidence="4 5">
    <name type="scientific">Hypothenemus hampei</name>
    <name type="common">Coffee berry borer</name>
    <dbReference type="NCBI Taxonomy" id="57062"/>
    <lineage>
        <taxon>Eukaryota</taxon>
        <taxon>Metazoa</taxon>
        <taxon>Ecdysozoa</taxon>
        <taxon>Arthropoda</taxon>
        <taxon>Hexapoda</taxon>
        <taxon>Insecta</taxon>
        <taxon>Pterygota</taxon>
        <taxon>Neoptera</taxon>
        <taxon>Endopterygota</taxon>
        <taxon>Coleoptera</taxon>
        <taxon>Polyphaga</taxon>
        <taxon>Cucujiformia</taxon>
        <taxon>Curculionidae</taxon>
        <taxon>Scolytinae</taxon>
        <taxon>Hypothenemus</taxon>
    </lineage>
</organism>
<evidence type="ECO:0000313" key="4">
    <source>
        <dbReference type="EMBL" id="KAL1510055.1"/>
    </source>
</evidence>
<dbReference type="SMART" id="SM00173">
    <property type="entry name" value="RAS"/>
    <property type="match status" value="1"/>
</dbReference>
<dbReference type="GO" id="GO:0005525">
    <property type="term" value="F:GTP binding"/>
    <property type="evidence" value="ECO:0007669"/>
    <property type="project" value="UniProtKB-KW"/>
</dbReference>
<dbReference type="EMBL" id="JBDJPC010000003">
    <property type="protein sequence ID" value="KAL1510055.1"/>
    <property type="molecule type" value="Genomic_DNA"/>
</dbReference>
<dbReference type="SUPFAM" id="SSF52540">
    <property type="entry name" value="P-loop containing nucleoside triphosphate hydrolases"/>
    <property type="match status" value="1"/>
</dbReference>
<dbReference type="PANTHER" id="PTHR47981">
    <property type="entry name" value="RAB FAMILY"/>
    <property type="match status" value="1"/>
</dbReference>
<dbReference type="Gene3D" id="3.40.50.300">
    <property type="entry name" value="P-loop containing nucleotide triphosphate hydrolases"/>
    <property type="match status" value="1"/>
</dbReference>
<name>A0ABD1F5R7_HYPHA</name>
<dbReference type="SMART" id="SM00175">
    <property type="entry name" value="RAB"/>
    <property type="match status" value="1"/>
</dbReference>
<dbReference type="Pfam" id="PF00071">
    <property type="entry name" value="Ras"/>
    <property type="match status" value="1"/>
</dbReference>
<evidence type="ECO:0000256" key="1">
    <source>
        <dbReference type="ARBA" id="ARBA00006270"/>
    </source>
</evidence>
<dbReference type="Proteomes" id="UP001566132">
    <property type="component" value="Unassembled WGS sequence"/>
</dbReference>
<dbReference type="FunFam" id="3.40.50.300:FF:001447">
    <property type="entry name" value="Ras-related protein Rab-1B"/>
    <property type="match status" value="1"/>
</dbReference>
<dbReference type="SMART" id="SM00174">
    <property type="entry name" value="RHO"/>
    <property type="match status" value="1"/>
</dbReference>
<evidence type="ECO:0000313" key="5">
    <source>
        <dbReference type="Proteomes" id="UP001566132"/>
    </source>
</evidence>
<comment type="similarity">
    <text evidence="1">Belongs to the small GTPase superfamily. Rab family.</text>
</comment>
<dbReference type="AlphaFoldDB" id="A0ABD1F5R7"/>
<keyword evidence="3" id="KW-0342">GTP-binding</keyword>
<comment type="caution">
    <text evidence="4">The sequence shown here is derived from an EMBL/GenBank/DDBJ whole genome shotgun (WGS) entry which is preliminary data.</text>
</comment>
<sequence length="248" mass="27906">MEPALNGSNQSSLTRERLLNLSDSLRIANLHKKELTFKFVIIGDFGVGKTSIINRYTDGEFSSSYKVTIGADFAIKTLEWDEDTRINLHLWDIAGHERFGTLTGIFYRHCVAAALVFDLTRPDTFNSIKKWLVDLRKKASLPGGQPIPTILLANKGDIITKTIPAEINEFCLENNVMAWFVTSAKDNVHIDEAMLRLTNSALKNHYSLQFPLITDDVIKLTTDCNNIPNGSAQSDTNNKNNMFDCCYR</sequence>
<reference evidence="4 5" key="1">
    <citation type="submission" date="2024-05" db="EMBL/GenBank/DDBJ databases">
        <title>Genetic variation in Jamaican populations of the coffee berry borer (Hypothenemus hampei).</title>
        <authorList>
            <person name="Errbii M."/>
            <person name="Myrie A."/>
        </authorList>
    </citation>
    <scope>NUCLEOTIDE SEQUENCE [LARGE SCALE GENOMIC DNA]</scope>
    <source>
        <strain evidence="4">JA-Hopewell-2020-01-JO</strain>
        <tissue evidence="4">Whole body</tissue>
    </source>
</reference>
<dbReference type="PRINTS" id="PR00449">
    <property type="entry name" value="RASTRNSFRMNG"/>
</dbReference>
<evidence type="ECO:0008006" key="6">
    <source>
        <dbReference type="Google" id="ProtNLM"/>
    </source>
</evidence>
<evidence type="ECO:0000256" key="3">
    <source>
        <dbReference type="ARBA" id="ARBA00023134"/>
    </source>
</evidence>
<gene>
    <name evidence="4" type="ORF">ABEB36_004711</name>
</gene>
<keyword evidence="2" id="KW-0547">Nucleotide-binding</keyword>
<evidence type="ECO:0000256" key="2">
    <source>
        <dbReference type="ARBA" id="ARBA00022741"/>
    </source>
</evidence>
<protein>
    <recommendedName>
        <fullName evidence="6">Ras-related protein Rab</fullName>
    </recommendedName>
</protein>